<comment type="caution">
    <text evidence="1">The sequence shown here is derived from an EMBL/GenBank/DDBJ whole genome shotgun (WGS) entry which is preliminary data.</text>
</comment>
<organism evidence="1 2">
    <name type="scientific">Madurella fahalii</name>
    <dbReference type="NCBI Taxonomy" id="1157608"/>
    <lineage>
        <taxon>Eukaryota</taxon>
        <taxon>Fungi</taxon>
        <taxon>Dikarya</taxon>
        <taxon>Ascomycota</taxon>
        <taxon>Pezizomycotina</taxon>
        <taxon>Sordariomycetes</taxon>
        <taxon>Sordariomycetidae</taxon>
        <taxon>Sordariales</taxon>
        <taxon>Sordariales incertae sedis</taxon>
        <taxon>Madurella</taxon>
    </lineage>
</organism>
<dbReference type="Proteomes" id="UP001628179">
    <property type="component" value="Unassembled WGS sequence"/>
</dbReference>
<sequence length="224" mass="24415">MAAFVSSAGSGSPSCQASIEASMGFLNFDMGRLSVPTETSLFSLLGQCFARFTSIFNLEDPHGILTEPSTLERILSSVFDTASRAFVTERSPRILAGLDDRDKSCLYVQAVAGMVLIFRRLSSAGRELSASLLSRELQLFAESEQRQAVLEKIAGSHLLSSCYTKSAIVEFVVEVVEGRELGHYDTLPLNKAGEDLLSNSVTWVSDRPCKNMGLPWGFTIMTIN</sequence>
<evidence type="ECO:0000313" key="1">
    <source>
        <dbReference type="EMBL" id="GAB1317825.1"/>
    </source>
</evidence>
<dbReference type="GeneID" id="98178778"/>
<keyword evidence="2" id="KW-1185">Reference proteome</keyword>
<proteinExistence type="predicted"/>
<gene>
    <name evidence="1" type="ORF">MFIFM68171_08035</name>
</gene>
<evidence type="ECO:0000313" key="2">
    <source>
        <dbReference type="Proteomes" id="UP001628179"/>
    </source>
</evidence>
<protein>
    <submittedName>
        <fullName evidence="1">Uncharacterized protein</fullName>
    </submittedName>
</protein>
<reference evidence="1 2" key="1">
    <citation type="submission" date="2024-09" db="EMBL/GenBank/DDBJ databases">
        <title>Itraconazole resistance in Madurella fahalii resulting from another homologue of gene encoding cytochrome P450 14-alpha sterol demethylase (CYP51).</title>
        <authorList>
            <person name="Yoshioka I."/>
            <person name="Fahal A.H."/>
            <person name="Kaneko S."/>
            <person name="Yaguchi T."/>
        </authorList>
    </citation>
    <scope>NUCLEOTIDE SEQUENCE [LARGE SCALE GENOMIC DNA]</scope>
    <source>
        <strain evidence="1 2">IFM 68171</strain>
    </source>
</reference>
<dbReference type="EMBL" id="BAAFSV010000004">
    <property type="protein sequence ID" value="GAB1317825.1"/>
    <property type="molecule type" value="Genomic_DNA"/>
</dbReference>
<dbReference type="RefSeq" id="XP_070919556.1">
    <property type="nucleotide sequence ID" value="XM_071063455.1"/>
</dbReference>
<name>A0ABQ0GJ86_9PEZI</name>
<accession>A0ABQ0GJ86</accession>